<keyword evidence="10" id="KW-1185">Reference proteome</keyword>
<sequence length="131" mass="15142">MDLVKLLTALFCVSLGSSCASRLLGGQRICRRGTDLPCYKIAYFQDGGHRLTFDEARNACRSDRGELLSVETENEQHLIERFVQQLQATHGDFWIGFRRSHGYLESRSNCSWQYRWLDGSLATFRYGVRNR</sequence>
<evidence type="ECO:0000256" key="5">
    <source>
        <dbReference type="ARBA" id="ARBA00022989"/>
    </source>
</evidence>
<reference evidence="9" key="3">
    <citation type="submission" date="2025-09" db="UniProtKB">
        <authorList>
            <consortium name="Ensembl"/>
        </authorList>
    </citation>
    <scope>IDENTIFICATION</scope>
</reference>
<dbReference type="InterPro" id="IPR016187">
    <property type="entry name" value="CTDL_fold"/>
</dbReference>
<dbReference type="PROSITE" id="PS50041">
    <property type="entry name" value="C_TYPE_LECTIN_2"/>
    <property type="match status" value="1"/>
</dbReference>
<reference evidence="9 10" key="1">
    <citation type="submission" date="2019-04" db="EMBL/GenBank/DDBJ databases">
        <authorList>
            <consortium name="Wellcome Sanger Institute Data Sharing"/>
        </authorList>
    </citation>
    <scope>NUCLEOTIDE SEQUENCE [LARGE SCALE GENOMIC DNA]</scope>
</reference>
<evidence type="ECO:0000256" key="7">
    <source>
        <dbReference type="SAM" id="SignalP"/>
    </source>
</evidence>
<dbReference type="InterPro" id="IPR001304">
    <property type="entry name" value="C-type_lectin-like"/>
</dbReference>
<organism evidence="9 10">
    <name type="scientific">Scleropages formosus</name>
    <name type="common">Asian bonytongue</name>
    <name type="synonym">Osteoglossum formosum</name>
    <dbReference type="NCBI Taxonomy" id="113540"/>
    <lineage>
        <taxon>Eukaryota</taxon>
        <taxon>Metazoa</taxon>
        <taxon>Chordata</taxon>
        <taxon>Craniata</taxon>
        <taxon>Vertebrata</taxon>
        <taxon>Euteleostomi</taxon>
        <taxon>Actinopterygii</taxon>
        <taxon>Neopterygii</taxon>
        <taxon>Teleostei</taxon>
        <taxon>Osteoglossocephala</taxon>
        <taxon>Osteoglossomorpha</taxon>
        <taxon>Osteoglossiformes</taxon>
        <taxon>Osteoglossidae</taxon>
        <taxon>Scleropages</taxon>
    </lineage>
</organism>
<evidence type="ECO:0000313" key="10">
    <source>
        <dbReference type="Proteomes" id="UP000694397"/>
    </source>
</evidence>
<evidence type="ECO:0000256" key="3">
    <source>
        <dbReference type="ARBA" id="ARBA00022729"/>
    </source>
</evidence>
<accession>A0A8C9SXH4</accession>
<dbReference type="GO" id="GO:0030246">
    <property type="term" value="F:carbohydrate binding"/>
    <property type="evidence" value="ECO:0007669"/>
    <property type="project" value="UniProtKB-KW"/>
</dbReference>
<dbReference type="OrthoDB" id="5797898at2759"/>
<evidence type="ECO:0000313" key="9">
    <source>
        <dbReference type="Ensembl" id="ENSSFOP00015044092.1"/>
    </source>
</evidence>
<comment type="subcellular location">
    <subcellularLocation>
        <location evidence="1">Membrane</location>
        <topology evidence="1">Single-pass type I membrane protein</topology>
    </subcellularLocation>
</comment>
<evidence type="ECO:0000256" key="6">
    <source>
        <dbReference type="ARBA" id="ARBA00023136"/>
    </source>
</evidence>
<dbReference type="SUPFAM" id="SSF56436">
    <property type="entry name" value="C-type lectin-like"/>
    <property type="match status" value="1"/>
</dbReference>
<dbReference type="Pfam" id="PF00059">
    <property type="entry name" value="Lectin_C"/>
    <property type="match status" value="1"/>
</dbReference>
<name>A0A8C9SXH4_SCLFO</name>
<keyword evidence="2" id="KW-0812">Transmembrane</keyword>
<keyword evidence="6" id="KW-0472">Membrane</keyword>
<dbReference type="InterPro" id="IPR016186">
    <property type="entry name" value="C-type_lectin-like/link_sf"/>
</dbReference>
<proteinExistence type="predicted"/>
<dbReference type="PROSITE" id="PS51257">
    <property type="entry name" value="PROKAR_LIPOPROTEIN"/>
    <property type="match status" value="1"/>
</dbReference>
<feature type="signal peptide" evidence="7">
    <location>
        <begin position="1"/>
        <end position="20"/>
    </location>
</feature>
<feature type="domain" description="C-type lectin" evidence="8">
    <location>
        <begin position="38"/>
        <end position="126"/>
    </location>
</feature>
<evidence type="ECO:0000256" key="1">
    <source>
        <dbReference type="ARBA" id="ARBA00004479"/>
    </source>
</evidence>
<reference evidence="9" key="2">
    <citation type="submission" date="2025-08" db="UniProtKB">
        <authorList>
            <consortium name="Ensembl"/>
        </authorList>
    </citation>
    <scope>IDENTIFICATION</scope>
</reference>
<keyword evidence="3 7" id="KW-0732">Signal</keyword>
<dbReference type="Proteomes" id="UP000694397">
    <property type="component" value="Chromosome 10"/>
</dbReference>
<dbReference type="GO" id="GO:0005540">
    <property type="term" value="F:hyaluronic acid binding"/>
    <property type="evidence" value="ECO:0007669"/>
    <property type="project" value="TreeGrafter"/>
</dbReference>
<dbReference type="AlphaFoldDB" id="A0A8C9SXH4"/>
<dbReference type="GO" id="GO:0016020">
    <property type="term" value="C:membrane"/>
    <property type="evidence" value="ECO:0007669"/>
    <property type="project" value="UniProtKB-SubCell"/>
</dbReference>
<evidence type="ECO:0000259" key="8">
    <source>
        <dbReference type="PROSITE" id="PS50041"/>
    </source>
</evidence>
<protein>
    <recommendedName>
        <fullName evidence="8">C-type lectin domain-containing protein</fullName>
    </recommendedName>
</protein>
<dbReference type="Gene3D" id="3.10.100.10">
    <property type="entry name" value="Mannose-Binding Protein A, subunit A"/>
    <property type="match status" value="1"/>
</dbReference>
<dbReference type="Ensembl" id="ENSSFOT00015040450.1">
    <property type="protein sequence ID" value="ENSSFOP00015044092.1"/>
    <property type="gene ID" value="ENSSFOG00015028967.1"/>
</dbReference>
<keyword evidence="5" id="KW-1133">Transmembrane helix</keyword>
<keyword evidence="4" id="KW-0430">Lectin</keyword>
<feature type="chain" id="PRO_5034430356" description="C-type lectin domain-containing protein" evidence="7">
    <location>
        <begin position="21"/>
        <end position="131"/>
    </location>
</feature>
<dbReference type="GeneTree" id="ENSGT00390000001844"/>
<dbReference type="PANTHER" id="PTHR14789">
    <property type="entry name" value="CHONDROLECTIN VARIANT CHODLFDELTAE"/>
    <property type="match status" value="1"/>
</dbReference>
<dbReference type="InterPro" id="IPR051505">
    <property type="entry name" value="C-type_lectin_domain"/>
</dbReference>
<dbReference type="PANTHER" id="PTHR14789:SF2">
    <property type="entry name" value="LAYILIN"/>
    <property type="match status" value="1"/>
</dbReference>
<evidence type="ECO:0000256" key="4">
    <source>
        <dbReference type="ARBA" id="ARBA00022734"/>
    </source>
</evidence>
<evidence type="ECO:0000256" key="2">
    <source>
        <dbReference type="ARBA" id="ARBA00022692"/>
    </source>
</evidence>